<dbReference type="RefSeq" id="WP_191205523.1">
    <property type="nucleotide sequence ID" value="NZ_JACXZA010000005.1"/>
</dbReference>
<feature type="domain" description="Glycine cleavage system P-protein N-terminal" evidence="5">
    <location>
        <begin position="6"/>
        <end position="450"/>
    </location>
</feature>
<organism evidence="6 7">
    <name type="scientific">Paenibacillus terricola</name>
    <dbReference type="NCBI Taxonomy" id="2763503"/>
    <lineage>
        <taxon>Bacteria</taxon>
        <taxon>Bacillati</taxon>
        <taxon>Bacillota</taxon>
        <taxon>Bacilli</taxon>
        <taxon>Bacillales</taxon>
        <taxon>Paenibacillaceae</taxon>
        <taxon>Paenibacillus</taxon>
    </lineage>
</organism>
<evidence type="ECO:0000256" key="4">
    <source>
        <dbReference type="HAMAP-Rule" id="MF_00712"/>
    </source>
</evidence>
<dbReference type="Proteomes" id="UP000609346">
    <property type="component" value="Unassembled WGS sequence"/>
</dbReference>
<dbReference type="SUPFAM" id="SSF53383">
    <property type="entry name" value="PLP-dependent transferases"/>
    <property type="match status" value="1"/>
</dbReference>
<comment type="function">
    <text evidence="1 4">The glycine cleavage system catalyzes the degradation of glycine. The P protein binds the alpha-amino group of glycine through its pyridoxal phosphate cofactor; CO(2) is released and the remaining methylamine moiety is then transferred to the lipoamide cofactor of the H protein.</text>
</comment>
<dbReference type="NCBIfam" id="NF001696">
    <property type="entry name" value="PRK00451.1"/>
    <property type="match status" value="1"/>
</dbReference>
<dbReference type="Gene3D" id="3.40.640.10">
    <property type="entry name" value="Type I PLP-dependent aspartate aminotransferase-like (Major domain)"/>
    <property type="match status" value="1"/>
</dbReference>
<dbReference type="InterPro" id="IPR015422">
    <property type="entry name" value="PyrdxlP-dep_Trfase_small"/>
</dbReference>
<dbReference type="Gene3D" id="3.90.1150.10">
    <property type="entry name" value="Aspartate Aminotransferase, domain 1"/>
    <property type="match status" value="1"/>
</dbReference>
<dbReference type="InterPro" id="IPR015421">
    <property type="entry name" value="PyrdxlP-dep_Trfase_major"/>
</dbReference>
<dbReference type="InterPro" id="IPR015424">
    <property type="entry name" value="PyrdxlP-dep_Trfase"/>
</dbReference>
<gene>
    <name evidence="4 6" type="primary">gcvPA</name>
    <name evidence="6" type="ORF">H8B09_20980</name>
</gene>
<dbReference type="PANTHER" id="PTHR42806:SF1">
    <property type="entry name" value="GLYCINE DEHYDROGENASE (DECARBOXYLATING)"/>
    <property type="match status" value="1"/>
</dbReference>
<dbReference type="HAMAP" id="MF_00712">
    <property type="entry name" value="GcvPA"/>
    <property type="match status" value="1"/>
</dbReference>
<dbReference type="PANTHER" id="PTHR42806">
    <property type="entry name" value="GLYCINE CLEAVAGE SYSTEM P-PROTEIN"/>
    <property type="match status" value="1"/>
</dbReference>
<evidence type="ECO:0000256" key="2">
    <source>
        <dbReference type="ARBA" id="ARBA00023002"/>
    </source>
</evidence>
<dbReference type="CDD" id="cd00613">
    <property type="entry name" value="GDC-P"/>
    <property type="match status" value="1"/>
</dbReference>
<dbReference type="Pfam" id="PF02347">
    <property type="entry name" value="GDC-P"/>
    <property type="match status" value="1"/>
</dbReference>
<comment type="catalytic activity">
    <reaction evidence="3 4">
        <text>N(6)-[(R)-lipoyl]-L-lysyl-[glycine-cleavage complex H protein] + glycine + H(+) = N(6)-[(R)-S(8)-aminomethyldihydrolipoyl]-L-lysyl-[glycine-cleavage complex H protein] + CO2</text>
        <dbReference type="Rhea" id="RHEA:24304"/>
        <dbReference type="Rhea" id="RHEA-COMP:10494"/>
        <dbReference type="Rhea" id="RHEA-COMP:10495"/>
        <dbReference type="ChEBI" id="CHEBI:15378"/>
        <dbReference type="ChEBI" id="CHEBI:16526"/>
        <dbReference type="ChEBI" id="CHEBI:57305"/>
        <dbReference type="ChEBI" id="CHEBI:83099"/>
        <dbReference type="ChEBI" id="CHEBI:83143"/>
        <dbReference type="EC" id="1.4.4.2"/>
    </reaction>
</comment>
<dbReference type="InterPro" id="IPR049315">
    <property type="entry name" value="GDC-P_N"/>
</dbReference>
<dbReference type="InterPro" id="IPR020581">
    <property type="entry name" value="GDC_P"/>
</dbReference>
<evidence type="ECO:0000256" key="1">
    <source>
        <dbReference type="ARBA" id="ARBA00003788"/>
    </source>
</evidence>
<comment type="similarity">
    <text evidence="4">Belongs to the GcvP family. N-terminal subunit subfamily.</text>
</comment>
<keyword evidence="7" id="KW-1185">Reference proteome</keyword>
<evidence type="ECO:0000259" key="5">
    <source>
        <dbReference type="Pfam" id="PF02347"/>
    </source>
</evidence>
<evidence type="ECO:0000313" key="6">
    <source>
        <dbReference type="EMBL" id="MBD3921255.1"/>
    </source>
</evidence>
<dbReference type="GO" id="GO:0004375">
    <property type="term" value="F:glycine dehydrogenase (decarboxylating) activity"/>
    <property type="evidence" value="ECO:0007669"/>
    <property type="project" value="UniProtKB-EC"/>
</dbReference>
<evidence type="ECO:0000313" key="7">
    <source>
        <dbReference type="Proteomes" id="UP000609346"/>
    </source>
</evidence>
<comment type="caution">
    <text evidence="6">The sequence shown here is derived from an EMBL/GenBank/DDBJ whole genome shotgun (WGS) entry which is preliminary data.</text>
</comment>
<dbReference type="EC" id="1.4.4.2" evidence="4"/>
<keyword evidence="2 4" id="KW-0560">Oxidoreductase</keyword>
<name>A0ABR8N219_9BACL</name>
<proteinExistence type="inferred from homology"/>
<sequence length="455" mass="49406">MSSYRHRYLPMTDQDEADMLQTVGAASIDELFRDIPDAVRYRGTLPVSAQLDEPALWAHLRELAERNTDVSRCISFLGAGLYDHHIPAVIGHLISRSEFYTAYTPYQPEISQGELQAIFEFQSYICELTAMPVANASMYDGATALAEAGLLAAGAVRRKRLVVSRGVHPEARQLLATTARGIGLEIIEVDYIAANGSTNLELLEQTLNDQTAAVIIQSPNFFGCIERIADIATLAQAQGALLAVSVNPLSLGLLEPPGRLGADIVVGDAQPLGIPQSFGGPTCGFFAVAEPLMRRMPGRIVGQTVDRSGKRGFVLTLQAREQHIRREKATSNICSNQALLALCAAVYLSVMGKQGIQEAALLNARKAHFAASAAASVPGYSMPMAAPFFNEFVLRLPDKLSYAALSERLWSDGILAGYDLEQSYPELAGHMLLAVTEKRTRADIDRLLARLEEYA</sequence>
<comment type="subunit">
    <text evidence="4">The glycine cleavage system is composed of four proteins: P, T, L and H. In this organism, the P 'protein' is a heterodimer of two subunits.</text>
</comment>
<dbReference type="EMBL" id="JACXZA010000005">
    <property type="protein sequence ID" value="MBD3921255.1"/>
    <property type="molecule type" value="Genomic_DNA"/>
</dbReference>
<reference evidence="6 7" key="1">
    <citation type="submission" date="2020-09" db="EMBL/GenBank/DDBJ databases">
        <title>Paenibacillus sp. strain PR3 16S rRNA gene Genome sequencing and assembly.</title>
        <authorList>
            <person name="Kim J."/>
        </authorList>
    </citation>
    <scope>NUCLEOTIDE SEQUENCE [LARGE SCALE GENOMIC DNA]</scope>
    <source>
        <strain evidence="6 7">PR3</strain>
    </source>
</reference>
<protein>
    <recommendedName>
        <fullName evidence="4">Probable glycine dehydrogenase (decarboxylating) subunit 1</fullName>
        <ecNumber evidence="4">1.4.4.2</ecNumber>
    </recommendedName>
    <alternativeName>
        <fullName evidence="4">Glycine cleavage system P-protein subunit 1</fullName>
    </alternativeName>
    <alternativeName>
        <fullName evidence="4">Glycine decarboxylase subunit 1</fullName>
    </alternativeName>
    <alternativeName>
        <fullName evidence="4">Glycine dehydrogenase (aminomethyl-transferring) subunit 1</fullName>
    </alternativeName>
</protein>
<dbReference type="InterPro" id="IPR023010">
    <property type="entry name" value="GcvPA"/>
</dbReference>
<accession>A0ABR8N219</accession>
<dbReference type="PIRSF" id="PIRSF006815">
    <property type="entry name" value="GcvPA"/>
    <property type="match status" value="1"/>
</dbReference>
<evidence type="ECO:0000256" key="3">
    <source>
        <dbReference type="ARBA" id="ARBA00049026"/>
    </source>
</evidence>